<dbReference type="InterPro" id="IPR023908">
    <property type="entry name" value="xxxLxxG_rpt"/>
</dbReference>
<feature type="transmembrane region" description="Helical" evidence="1">
    <location>
        <begin position="375"/>
        <end position="396"/>
    </location>
</feature>
<accession>A0A2A9DLA3</accession>
<dbReference type="SUPFAM" id="SSF58104">
    <property type="entry name" value="Methyl-accepting chemotaxis protein (MCP) signaling domain"/>
    <property type="match status" value="1"/>
</dbReference>
<gene>
    <name evidence="2" type="ORF">ATK06_0529</name>
</gene>
<comment type="caution">
    <text evidence="2">The sequence shown here is derived from an EMBL/GenBank/DDBJ whole genome shotgun (WGS) entry which is preliminary data.</text>
</comment>
<dbReference type="NCBIfam" id="TIGR03057">
    <property type="entry name" value="xxxLxxG_by_4"/>
    <property type="match status" value="2"/>
</dbReference>
<dbReference type="AlphaFoldDB" id="A0A2A9DLA3"/>
<dbReference type="RefSeq" id="WP_048378802.1">
    <property type="nucleotide sequence ID" value="NZ_LDYE01000002.1"/>
</dbReference>
<proteinExistence type="predicted"/>
<dbReference type="Proteomes" id="UP000221653">
    <property type="component" value="Unassembled WGS sequence"/>
</dbReference>
<sequence length="472" mass="47763">MSRVSARILAILAFLPLLLGAVGIVAFGASPEKTWTTDEATGAPTDTINPADLVTARRAAGEAGTQAGFLATGADELKRGVDEAAGGVGELTGGLDELKAGTAELADGMNQIQAGTGQLGRGATELADGVGQAVDSITGLTVVQGQLLEAIDHIARELESSPDPRAGELREQLAGFRGQVETFAMGDDVTNQLKRLKDGSRDLANQLAVPGYAYHDGIYTATKGAKELNARVQEATGGVDDALGGVDELVDGTTRLAQMAEQNKNNVTNIQRAIPAVQVASGEATPEDTGSQIAPMYALLIAALAVLGGVLVAWGRGPARWVLGAGTVVAGVILFALVGSSVGAAGIAVSALALALLAAASAGLSTLVARTWSGAVAATVVMVTAVVQVGIVGWVWKTATTADVPAWATVISGLMPLHYGTIVLSAAGNGVMGGLVWGAIAVLALVAVLAGAAIWVASGYRHWRRGDWVDAA</sequence>
<feature type="transmembrane region" description="Helical" evidence="1">
    <location>
        <begin position="344"/>
        <end position="368"/>
    </location>
</feature>
<feature type="transmembrane region" description="Helical" evidence="1">
    <location>
        <begin position="435"/>
        <end position="457"/>
    </location>
</feature>
<evidence type="ECO:0000256" key="1">
    <source>
        <dbReference type="SAM" id="Phobius"/>
    </source>
</evidence>
<keyword evidence="1" id="KW-0812">Transmembrane</keyword>
<dbReference type="STRING" id="1724.GCA_001044175_00684"/>
<reference evidence="2 3" key="1">
    <citation type="submission" date="2017-10" db="EMBL/GenBank/DDBJ databases">
        <title>Sequencing the genomes of 1000 actinobacteria strains.</title>
        <authorList>
            <person name="Klenk H.-P."/>
        </authorList>
    </citation>
    <scope>NUCLEOTIDE SEQUENCE [LARGE SCALE GENOMIC DNA]</scope>
    <source>
        <strain evidence="2 3">DSM 20688</strain>
    </source>
</reference>
<evidence type="ECO:0000313" key="3">
    <source>
        <dbReference type="Proteomes" id="UP000221653"/>
    </source>
</evidence>
<name>A0A2A9DLA3_9CORY</name>
<dbReference type="EMBL" id="PDJF01000001">
    <property type="protein sequence ID" value="PFG27468.1"/>
    <property type="molecule type" value="Genomic_DNA"/>
</dbReference>
<dbReference type="OrthoDB" id="4426125at2"/>
<keyword evidence="3" id="KW-1185">Reference proteome</keyword>
<keyword evidence="1" id="KW-0472">Membrane</keyword>
<protein>
    <submittedName>
        <fullName evidence="2">X-X-X-Leu-X-X-Gly heptad repeat protein</fullName>
    </submittedName>
</protein>
<evidence type="ECO:0000313" key="2">
    <source>
        <dbReference type="EMBL" id="PFG27468.1"/>
    </source>
</evidence>
<organism evidence="2 3">
    <name type="scientific">Corynebacterium renale</name>
    <dbReference type="NCBI Taxonomy" id="1724"/>
    <lineage>
        <taxon>Bacteria</taxon>
        <taxon>Bacillati</taxon>
        <taxon>Actinomycetota</taxon>
        <taxon>Actinomycetes</taxon>
        <taxon>Mycobacteriales</taxon>
        <taxon>Corynebacteriaceae</taxon>
        <taxon>Corynebacterium</taxon>
    </lineage>
</organism>
<feature type="transmembrane region" description="Helical" evidence="1">
    <location>
        <begin position="321"/>
        <end position="338"/>
    </location>
</feature>
<keyword evidence="1" id="KW-1133">Transmembrane helix</keyword>
<feature type="transmembrane region" description="Helical" evidence="1">
    <location>
        <begin position="296"/>
        <end position="314"/>
    </location>
</feature>
<dbReference type="Gene3D" id="1.10.287.950">
    <property type="entry name" value="Methyl-accepting chemotaxis protein"/>
    <property type="match status" value="1"/>
</dbReference>